<evidence type="ECO:0000313" key="1">
    <source>
        <dbReference type="EMBL" id="MFL0196110.1"/>
    </source>
</evidence>
<protein>
    <recommendedName>
        <fullName evidence="3">DUF1998 domain-containing protein</fullName>
    </recommendedName>
</protein>
<keyword evidence="2" id="KW-1185">Reference proteome</keyword>
<comment type="caution">
    <text evidence="1">The sequence shown here is derived from an EMBL/GenBank/DDBJ whole genome shotgun (WGS) entry which is preliminary data.</text>
</comment>
<organism evidence="1 2">
    <name type="scientific">Candidatus Clostridium eludens</name>
    <dbReference type="NCBI Taxonomy" id="3381663"/>
    <lineage>
        <taxon>Bacteria</taxon>
        <taxon>Bacillati</taxon>
        <taxon>Bacillota</taxon>
        <taxon>Clostridia</taxon>
        <taxon>Eubacteriales</taxon>
        <taxon>Clostridiaceae</taxon>
        <taxon>Clostridium</taxon>
    </lineage>
</organism>
<evidence type="ECO:0000313" key="2">
    <source>
        <dbReference type="Proteomes" id="UP001623660"/>
    </source>
</evidence>
<gene>
    <name evidence="1" type="ORF">ACJDU8_11115</name>
</gene>
<accession>A0ABW8SMY1</accession>
<dbReference type="Proteomes" id="UP001623660">
    <property type="component" value="Unassembled WGS sequence"/>
</dbReference>
<sequence>MGVNLRMKRAKSQIFFKYLPGATFLEEGYWFKIHDLVLSPVEVSEDLLNEVKKFVASWDINRDLEYNLYPQRDNMYYLAEIKGVMCELFPLVFYCNNSECGNIHSYESIDMIKSRNPELKCEYCGKGQLKQYPYVLVHENGDIQQLKVPTNKSNTWKGKYDGIRMLDTRRFTTASWYNYKNDQIKGELGFKITRLPIAKGMNRLIGGKHMAQGDIYYPHMLTFVNLKNDTLTTRKKNEDFPYIQLAGLFRLKSINLSDFSKNYNGTKDSDVIHEMLSKATNDEEKKIILKLGGASFNNTNAVKKEIDILCNNLVNTRNVIEDRALHEFIFAWYENHGEMVEDKIEEAKNKKNSLLITSYSETSYRLKKMGIETAMILEKLPILTMAIGYTRKFYDKTKAILNPFKQRINERDHVVIPVLKSENEAIIFKLDPIRVFAWLKVNNFIDFQKDKCSTVEEAHAIIYSSTKFGIDEKIIVDEKAKDFKNDKKMLSTIMIFRLIHSYVHTLLQSGKTILGLDIDSISEYLFPSALSFAIYVSKLQGGMGCLVSAFENDLEKWLRINYDKMQSCLYDPVCHEHKGACHACMYVKFSCKYFNYAISRNILIGGVIEDYDENKYIYGYFSKEVDVLMYRWKNEV</sequence>
<reference evidence="1 2" key="1">
    <citation type="submission" date="2024-11" db="EMBL/GenBank/DDBJ databases">
        <authorList>
            <person name="Heng Y.C."/>
            <person name="Lim A.C.H."/>
            <person name="Lee J.K.Y."/>
            <person name="Kittelmann S."/>
        </authorList>
    </citation>
    <scope>NUCLEOTIDE SEQUENCE [LARGE SCALE GENOMIC DNA]</scope>
    <source>
        <strain evidence="1 2">WILCCON 0269</strain>
    </source>
</reference>
<evidence type="ECO:0008006" key="3">
    <source>
        <dbReference type="Google" id="ProtNLM"/>
    </source>
</evidence>
<proteinExistence type="predicted"/>
<dbReference type="RefSeq" id="WP_406792224.1">
    <property type="nucleotide sequence ID" value="NZ_JBJHZX010000015.1"/>
</dbReference>
<name>A0ABW8SMY1_9CLOT</name>
<dbReference type="EMBL" id="JBJHZX010000015">
    <property type="protein sequence ID" value="MFL0196110.1"/>
    <property type="molecule type" value="Genomic_DNA"/>
</dbReference>